<evidence type="ECO:0000313" key="1">
    <source>
        <dbReference type="EMBL" id="AZQ76128.1"/>
    </source>
</evidence>
<accession>A0A3Q9G2U6</accession>
<dbReference type="Gene3D" id="1.20.120.450">
    <property type="entry name" value="dinb family like domain"/>
    <property type="match status" value="1"/>
</dbReference>
<protein>
    <submittedName>
        <fullName evidence="1">DinB family protein</fullName>
    </submittedName>
</protein>
<dbReference type="SUPFAM" id="SSF109854">
    <property type="entry name" value="DinB/YfiT-like putative metalloenzymes"/>
    <property type="match status" value="1"/>
</dbReference>
<organism evidence="1 2">
    <name type="scientific">Flaviflexus ciconiae</name>
    <dbReference type="NCBI Taxonomy" id="2496867"/>
    <lineage>
        <taxon>Bacteria</taxon>
        <taxon>Bacillati</taxon>
        <taxon>Actinomycetota</taxon>
        <taxon>Actinomycetes</taxon>
        <taxon>Actinomycetales</taxon>
        <taxon>Actinomycetaceae</taxon>
        <taxon>Flaviflexus</taxon>
    </lineage>
</organism>
<name>A0A3Q9G2U6_9ACTO</name>
<reference evidence="1 2" key="1">
    <citation type="submission" date="2018-12" db="EMBL/GenBank/DDBJ databases">
        <title>Complete genome sequence of Flaviflexus sp. H23T48.</title>
        <authorList>
            <person name="Bae J.-W."/>
            <person name="Lee J.-Y."/>
        </authorList>
    </citation>
    <scope>NUCLEOTIDE SEQUENCE [LARGE SCALE GENOMIC DNA]</scope>
    <source>
        <strain evidence="1 2">H23T48</strain>
    </source>
</reference>
<dbReference type="EMBL" id="CP034593">
    <property type="protein sequence ID" value="AZQ76128.1"/>
    <property type="molecule type" value="Genomic_DNA"/>
</dbReference>
<dbReference type="Proteomes" id="UP000280344">
    <property type="component" value="Chromosome"/>
</dbReference>
<evidence type="ECO:0000313" key="2">
    <source>
        <dbReference type="Proteomes" id="UP000280344"/>
    </source>
</evidence>
<dbReference type="OrthoDB" id="4548523at2"/>
<gene>
    <name evidence="1" type="ORF">EJ997_01085</name>
</gene>
<dbReference type="KEGG" id="flh:EJ997_01085"/>
<dbReference type="InterPro" id="IPR007061">
    <property type="entry name" value="MST-like"/>
</dbReference>
<sequence>MSTMVKRVDDQGRIEPPVGAGEWETLSSFLDYFRDTLEWKTDGLTDDQLRQNLEPSSMTLGGMLKHMALVEKEWFGQFLSGEPYGEPWESADWGADPDWDWNSATEDSGGDLRRLWKESVVQSQRLALAAYENGGLDGEATKQPMEGEVLRLRWIMVHMIEEYARHCGHADLIRESIDGQTGD</sequence>
<keyword evidence="2" id="KW-1185">Reference proteome</keyword>
<dbReference type="InterPro" id="IPR034660">
    <property type="entry name" value="DinB/YfiT-like"/>
</dbReference>
<proteinExistence type="predicted"/>
<dbReference type="Pfam" id="PF04978">
    <property type="entry name" value="MST"/>
    <property type="match status" value="1"/>
</dbReference>
<dbReference type="AlphaFoldDB" id="A0A3Q9G2U6"/>